<keyword evidence="1" id="KW-1133">Transmembrane helix</keyword>
<sequence length="183" mass="21019">MVHTAGSKSFARLMAEKEIMLEKLSQTPDSIEQPPESVAWEGDVYCQVMGPGRNGRMRGVGLGPTVTSLWRFLMHPVLLIKNEWRSCDVRLVHPCLCYKFWRCGALAPCLQGLDFGTLGMVMVLFKVCIFVLLHILQGTRFVGMVMVLFEVCILCYYIFCRVWICGHDYGFVITYFCVFFWSY</sequence>
<keyword evidence="3" id="KW-1185">Reference proteome</keyword>
<keyword evidence="1" id="KW-0812">Transmembrane</keyword>
<feature type="transmembrane region" description="Helical" evidence="1">
    <location>
        <begin position="141"/>
        <end position="159"/>
    </location>
</feature>
<dbReference type="EMBL" id="JAAARO010000003">
    <property type="protein sequence ID" value="KAF5750067.1"/>
    <property type="molecule type" value="Genomic_DNA"/>
</dbReference>
<keyword evidence="1" id="KW-0472">Membrane</keyword>
<feature type="transmembrane region" description="Helical" evidence="1">
    <location>
        <begin position="115"/>
        <end position="135"/>
    </location>
</feature>
<comment type="caution">
    <text evidence="2">The sequence shown here is derived from an EMBL/GenBank/DDBJ whole genome shotgun (WGS) entry which is preliminary data.</text>
</comment>
<evidence type="ECO:0000313" key="3">
    <source>
        <dbReference type="Proteomes" id="UP000593562"/>
    </source>
</evidence>
<dbReference type="InParanoid" id="A0A7J7DUS5"/>
<organism evidence="2 3">
    <name type="scientific">Tripterygium wilfordii</name>
    <name type="common">Thunder God vine</name>
    <dbReference type="NCBI Taxonomy" id="458696"/>
    <lineage>
        <taxon>Eukaryota</taxon>
        <taxon>Viridiplantae</taxon>
        <taxon>Streptophyta</taxon>
        <taxon>Embryophyta</taxon>
        <taxon>Tracheophyta</taxon>
        <taxon>Spermatophyta</taxon>
        <taxon>Magnoliopsida</taxon>
        <taxon>eudicotyledons</taxon>
        <taxon>Gunneridae</taxon>
        <taxon>Pentapetalae</taxon>
        <taxon>rosids</taxon>
        <taxon>fabids</taxon>
        <taxon>Celastrales</taxon>
        <taxon>Celastraceae</taxon>
        <taxon>Tripterygium</taxon>
    </lineage>
</organism>
<reference evidence="2 3" key="1">
    <citation type="journal article" date="2020" name="Nat. Commun.">
        <title>Genome of Tripterygium wilfordii and identification of cytochrome P450 involved in triptolide biosynthesis.</title>
        <authorList>
            <person name="Tu L."/>
            <person name="Su P."/>
            <person name="Zhang Z."/>
            <person name="Gao L."/>
            <person name="Wang J."/>
            <person name="Hu T."/>
            <person name="Zhou J."/>
            <person name="Zhang Y."/>
            <person name="Zhao Y."/>
            <person name="Liu Y."/>
            <person name="Song Y."/>
            <person name="Tong Y."/>
            <person name="Lu Y."/>
            <person name="Yang J."/>
            <person name="Xu C."/>
            <person name="Jia M."/>
            <person name="Peters R.J."/>
            <person name="Huang L."/>
            <person name="Gao W."/>
        </authorList>
    </citation>
    <scope>NUCLEOTIDE SEQUENCE [LARGE SCALE GENOMIC DNA]</scope>
    <source>
        <strain evidence="3">cv. XIE 37</strain>
        <tissue evidence="2">Leaf</tissue>
    </source>
</reference>
<name>A0A7J7DUS5_TRIWF</name>
<dbReference type="AlphaFoldDB" id="A0A7J7DUS5"/>
<gene>
    <name evidence="2" type="ORF">HS088_TW03G00399</name>
</gene>
<accession>A0A7J7DUS5</accession>
<proteinExistence type="predicted"/>
<dbReference type="Proteomes" id="UP000593562">
    <property type="component" value="Unassembled WGS sequence"/>
</dbReference>
<protein>
    <submittedName>
        <fullName evidence="2">Uncharacterized protein</fullName>
    </submittedName>
</protein>
<evidence type="ECO:0000313" key="2">
    <source>
        <dbReference type="EMBL" id="KAF5750067.1"/>
    </source>
</evidence>
<evidence type="ECO:0000256" key="1">
    <source>
        <dbReference type="SAM" id="Phobius"/>
    </source>
</evidence>